<evidence type="ECO:0000313" key="5">
    <source>
        <dbReference type="EMBL" id="CAH0991498.1"/>
    </source>
</evidence>
<dbReference type="GO" id="GO:0016740">
    <property type="term" value="F:transferase activity"/>
    <property type="evidence" value="ECO:0007669"/>
    <property type="project" value="UniProtKB-KW"/>
</dbReference>
<dbReference type="EMBL" id="CAKLPX010000001">
    <property type="protein sequence ID" value="CAH0991498.1"/>
    <property type="molecule type" value="Genomic_DNA"/>
</dbReference>
<dbReference type="CDD" id="cd02440">
    <property type="entry name" value="AdoMet_MTases"/>
    <property type="match status" value="1"/>
</dbReference>
<gene>
    <name evidence="3 5" type="primary">cmoA</name>
    <name evidence="5" type="ORF">SIN8267_01604</name>
</gene>
<comment type="catalytic activity">
    <reaction evidence="3">
        <text>prephenate + S-adenosyl-L-methionine = carboxy-S-adenosyl-L-methionine + 3-phenylpyruvate + H2O</text>
        <dbReference type="Rhea" id="RHEA:51692"/>
        <dbReference type="ChEBI" id="CHEBI:15377"/>
        <dbReference type="ChEBI" id="CHEBI:18005"/>
        <dbReference type="ChEBI" id="CHEBI:29934"/>
        <dbReference type="ChEBI" id="CHEBI:59789"/>
        <dbReference type="ChEBI" id="CHEBI:134278"/>
    </reaction>
</comment>
<organism evidence="5 6">
    <name type="scientific">Sinobacterium norvegicum</name>
    <dbReference type="NCBI Taxonomy" id="1641715"/>
    <lineage>
        <taxon>Bacteria</taxon>
        <taxon>Pseudomonadati</taxon>
        <taxon>Pseudomonadota</taxon>
        <taxon>Gammaproteobacteria</taxon>
        <taxon>Cellvibrionales</taxon>
        <taxon>Spongiibacteraceae</taxon>
        <taxon>Sinobacterium</taxon>
    </lineage>
</organism>
<dbReference type="InterPro" id="IPR041698">
    <property type="entry name" value="Methyltransf_25"/>
</dbReference>
<keyword evidence="1 3" id="KW-0808">Transferase</keyword>
<feature type="binding site" evidence="3">
    <location>
        <position position="40"/>
    </location>
    <ligand>
        <name>S-adenosyl-L-methionine</name>
        <dbReference type="ChEBI" id="CHEBI:59789"/>
    </ligand>
</feature>
<dbReference type="InterPro" id="IPR005271">
    <property type="entry name" value="CmoA"/>
</dbReference>
<dbReference type="RefSeq" id="WP_237444146.1">
    <property type="nucleotide sequence ID" value="NZ_CAKLPX010000001.1"/>
</dbReference>
<feature type="binding site" evidence="3">
    <location>
        <begin position="118"/>
        <end position="119"/>
    </location>
    <ligand>
        <name>S-adenosyl-L-methionine</name>
        <dbReference type="ChEBI" id="CHEBI:59789"/>
    </ligand>
</feature>
<dbReference type="InterPro" id="IPR029063">
    <property type="entry name" value="SAM-dependent_MTases_sf"/>
</dbReference>
<comment type="subunit">
    <text evidence="3">Homodimer.</text>
</comment>
<feature type="binding site" evidence="3">
    <location>
        <position position="200"/>
    </location>
    <ligand>
        <name>S-adenosyl-L-methionine</name>
        <dbReference type="ChEBI" id="CHEBI:59789"/>
    </ligand>
</feature>
<evidence type="ECO:0000256" key="2">
    <source>
        <dbReference type="ARBA" id="ARBA00022691"/>
    </source>
</evidence>
<evidence type="ECO:0000256" key="3">
    <source>
        <dbReference type="HAMAP-Rule" id="MF_01589"/>
    </source>
</evidence>
<comment type="similarity">
    <text evidence="3">Belongs to the class I-like SAM-binding methyltransferase superfamily. Cx-SAM synthase family.</text>
</comment>
<dbReference type="NCBIfam" id="TIGR00740">
    <property type="entry name" value="carboxy-S-adenosyl-L-methionine synthase CmoA"/>
    <property type="match status" value="1"/>
</dbReference>
<dbReference type="HAMAP" id="MF_01589">
    <property type="entry name" value="Cx_SAM_synthase"/>
    <property type="match status" value="1"/>
</dbReference>
<feature type="domain" description="Methyltransferase" evidence="4">
    <location>
        <begin position="63"/>
        <end position="159"/>
    </location>
</feature>
<proteinExistence type="inferred from homology"/>
<dbReference type="Gene3D" id="3.40.50.150">
    <property type="entry name" value="Vaccinia Virus protein VP39"/>
    <property type="match status" value="1"/>
</dbReference>
<dbReference type="Pfam" id="PF13649">
    <property type="entry name" value="Methyltransf_25"/>
    <property type="match status" value="1"/>
</dbReference>
<evidence type="ECO:0000259" key="4">
    <source>
        <dbReference type="Pfam" id="PF13649"/>
    </source>
</evidence>
<comment type="function">
    <text evidence="3">Catalyzes the conversion of S-adenosyl-L-methionine (SAM) to carboxy-S-adenosyl-L-methionine (Cx-SAM).</text>
</comment>
<name>A0ABM9AE75_9GAMM</name>
<dbReference type="Proteomes" id="UP000838100">
    <property type="component" value="Unassembled WGS sequence"/>
</dbReference>
<keyword evidence="6" id="KW-1185">Reference proteome</keyword>
<dbReference type="PANTHER" id="PTHR43861">
    <property type="entry name" value="TRANS-ACONITATE 2-METHYLTRANSFERASE-RELATED"/>
    <property type="match status" value="1"/>
</dbReference>
<keyword evidence="2 3" id="KW-0949">S-adenosyl-L-methionine</keyword>
<dbReference type="PIRSF" id="PIRSF006325">
    <property type="entry name" value="MeTrfase_bac"/>
    <property type="match status" value="1"/>
</dbReference>
<dbReference type="SUPFAM" id="SSF53335">
    <property type="entry name" value="S-adenosyl-L-methionine-dependent methyltransferases"/>
    <property type="match status" value="1"/>
</dbReference>
<dbReference type="EC" id="2.1.3.-" evidence="3"/>
<feature type="binding site" evidence="3">
    <location>
        <begin position="65"/>
        <end position="67"/>
    </location>
    <ligand>
        <name>S-adenosyl-L-methionine</name>
        <dbReference type="ChEBI" id="CHEBI:59789"/>
    </ligand>
</feature>
<dbReference type="PANTHER" id="PTHR43861:SF2">
    <property type="entry name" value="CARBOXY-S-ADENOSYL-L-METHIONINE SYNTHASE"/>
    <property type="match status" value="1"/>
</dbReference>
<protein>
    <recommendedName>
        <fullName evidence="3">Carboxy-S-adenosyl-L-methionine synthase</fullName>
        <shortName evidence="3">Cx-SAM synthase</shortName>
        <ecNumber evidence="3">2.1.3.-</ecNumber>
    </recommendedName>
</protein>
<feature type="binding site" evidence="3">
    <location>
        <begin position="90"/>
        <end position="91"/>
    </location>
    <ligand>
        <name>S-adenosyl-L-methionine</name>
        <dbReference type="ChEBI" id="CHEBI:59789"/>
    </ligand>
</feature>
<evidence type="ECO:0000313" key="6">
    <source>
        <dbReference type="Proteomes" id="UP000838100"/>
    </source>
</evidence>
<sequence>MTNKIDQIYADTTGRPADFRFDDKVAQVFADMISRSVPGYGLTLDMIGVIAKHYVTNNSHCYDLGCSLGASTLAIRHNIEAVDSTIIAVDNSPAMIEQCRANLESSQSLTPVDLRAEDILATTFDNASLVTMNFTLQFIASEQRLALLSRIADGMNTGGALVLSEKIALPGSMEQALMTDLHHDFKAAMGYSQLEIAQKRQSIENVLIPDTIESHKERLHEAGFSQVHVWFQCFNFISLLAIK</sequence>
<comment type="caution">
    <text evidence="5">The sequence shown here is derived from an EMBL/GenBank/DDBJ whole genome shotgun (WGS) entry which is preliminary data.</text>
</comment>
<reference evidence="5" key="1">
    <citation type="submission" date="2021-12" db="EMBL/GenBank/DDBJ databases">
        <authorList>
            <person name="Rodrigo-Torres L."/>
            <person name="Arahal R. D."/>
            <person name="Lucena T."/>
        </authorList>
    </citation>
    <scope>NUCLEOTIDE SEQUENCE</scope>
    <source>
        <strain evidence="5">CECT 8267</strain>
    </source>
</reference>
<evidence type="ECO:0000256" key="1">
    <source>
        <dbReference type="ARBA" id="ARBA00022679"/>
    </source>
</evidence>
<accession>A0ABM9AE75</accession>
<feature type="binding site" evidence="3">
    <location>
        <position position="133"/>
    </location>
    <ligand>
        <name>S-adenosyl-L-methionine</name>
        <dbReference type="ChEBI" id="CHEBI:59789"/>
    </ligand>
</feature>